<comment type="caution">
    <text evidence="10">The sequence shown here is derived from an EMBL/GenBank/DDBJ whole genome shotgun (WGS) entry which is preliminary data.</text>
</comment>
<dbReference type="Pfam" id="PF06441">
    <property type="entry name" value="EHN"/>
    <property type="match status" value="1"/>
</dbReference>
<name>A0AAU9UL82_EUPED</name>
<dbReference type="AlphaFoldDB" id="A0AAU9UL82"/>
<evidence type="ECO:0000256" key="2">
    <source>
        <dbReference type="ARBA" id="ARBA00004111"/>
    </source>
</evidence>
<keyword evidence="8" id="KW-0812">Transmembrane</keyword>
<comment type="function">
    <text evidence="6">Catalyzes juvenile hormone hydrolysis.</text>
</comment>
<dbReference type="PANTHER" id="PTHR21661:SF35">
    <property type="entry name" value="EPOXIDE HYDROLASE"/>
    <property type="match status" value="1"/>
</dbReference>
<keyword evidence="4 6" id="KW-0058">Aromatic hydrocarbons catabolism</keyword>
<dbReference type="PANTHER" id="PTHR21661">
    <property type="entry name" value="EPOXIDE HYDROLASE 1-RELATED"/>
    <property type="match status" value="1"/>
</dbReference>
<keyword evidence="5 6" id="KW-0378">Hydrolase</keyword>
<evidence type="ECO:0000313" key="11">
    <source>
        <dbReference type="Proteomes" id="UP001153954"/>
    </source>
</evidence>
<dbReference type="InterPro" id="IPR010497">
    <property type="entry name" value="Epoxide_hydro_N"/>
</dbReference>
<dbReference type="EMBL" id="CAKOGL010000019">
    <property type="protein sequence ID" value="CAH2098430.1"/>
    <property type="molecule type" value="Genomic_DNA"/>
</dbReference>
<gene>
    <name evidence="10" type="ORF">EEDITHA_LOCUS13542</name>
</gene>
<evidence type="ECO:0000256" key="3">
    <source>
        <dbReference type="ARBA" id="ARBA00010088"/>
    </source>
</evidence>
<keyword evidence="8" id="KW-1133">Transmembrane helix</keyword>
<evidence type="ECO:0000256" key="1">
    <source>
        <dbReference type="ARBA" id="ARBA00000221"/>
    </source>
</evidence>
<evidence type="ECO:0000256" key="7">
    <source>
        <dbReference type="SAM" id="MobiDB-lite"/>
    </source>
</evidence>
<organism evidence="10 11">
    <name type="scientific">Euphydryas editha</name>
    <name type="common">Edith's checkerspot</name>
    <dbReference type="NCBI Taxonomy" id="104508"/>
    <lineage>
        <taxon>Eukaryota</taxon>
        <taxon>Metazoa</taxon>
        <taxon>Ecdysozoa</taxon>
        <taxon>Arthropoda</taxon>
        <taxon>Hexapoda</taxon>
        <taxon>Insecta</taxon>
        <taxon>Pterygota</taxon>
        <taxon>Neoptera</taxon>
        <taxon>Endopterygota</taxon>
        <taxon>Lepidoptera</taxon>
        <taxon>Glossata</taxon>
        <taxon>Ditrysia</taxon>
        <taxon>Papilionoidea</taxon>
        <taxon>Nymphalidae</taxon>
        <taxon>Nymphalinae</taxon>
        <taxon>Euphydryas</taxon>
    </lineage>
</organism>
<dbReference type="GO" id="GO:0097176">
    <property type="term" value="P:epoxide metabolic process"/>
    <property type="evidence" value="ECO:0007669"/>
    <property type="project" value="TreeGrafter"/>
</dbReference>
<dbReference type="InterPro" id="IPR016292">
    <property type="entry name" value="Epoxide_hydrolase"/>
</dbReference>
<dbReference type="Gene3D" id="3.40.50.1820">
    <property type="entry name" value="alpha/beta hydrolase"/>
    <property type="match status" value="1"/>
</dbReference>
<keyword evidence="6" id="KW-0256">Endoplasmic reticulum</keyword>
<dbReference type="SUPFAM" id="SSF53474">
    <property type="entry name" value="alpha/beta-Hydrolases"/>
    <property type="match status" value="1"/>
</dbReference>
<evidence type="ECO:0000313" key="10">
    <source>
        <dbReference type="EMBL" id="CAH2098430.1"/>
    </source>
</evidence>
<evidence type="ECO:0000256" key="6">
    <source>
        <dbReference type="PIRNR" id="PIRNR001112"/>
    </source>
</evidence>
<comment type="subcellular location">
    <subcellularLocation>
        <location evidence="6">Endoplasmic reticulum membrane</location>
    </subcellularLocation>
    <subcellularLocation>
        <location evidence="2">Microsome membrane</location>
        <topology evidence="2">Single-pass membrane protein</topology>
    </subcellularLocation>
</comment>
<feature type="transmembrane region" description="Helical" evidence="8">
    <location>
        <begin position="30"/>
        <end position="50"/>
    </location>
</feature>
<accession>A0AAU9UL82</accession>
<dbReference type="PIRSF" id="PIRSF001112">
    <property type="entry name" value="Epoxide_hydrolase"/>
    <property type="match status" value="1"/>
</dbReference>
<dbReference type="InterPro" id="IPR000639">
    <property type="entry name" value="Epox_hydrolase-like"/>
</dbReference>
<evidence type="ECO:0000256" key="5">
    <source>
        <dbReference type="ARBA" id="ARBA00022801"/>
    </source>
</evidence>
<feature type="domain" description="Epoxide hydrolase N-terminal" evidence="9">
    <location>
        <begin position="80"/>
        <end position="190"/>
    </location>
</feature>
<dbReference type="EC" id="3.3.2.9" evidence="6"/>
<sequence>MPPKKKEKKAKEVNETTKNDKNTKKSNFSCCKIVSAIVAVAVAVLFYKFYNSYLVTPELPKFDLNVWWGSSSTKTQDKSIRPFRIVFTDSMQENLRRKFEAERRATATKSLEETSHFGMNSDVVGQIFAHWRFKYKYGRRANELNKLNHYKTNIQGLDIHFIRVEPENTKNVKVLPILLLHGWPSSVRDFYDIIPLLTTPRPNYDFVFEVIVPSLPGFTFSQASRKPGLTTYQMAIILRNLMERIGHKQFYVHGGDFGHIIGSHMATLFPDQVLGFHSSTPINLSKLAHLTIMLGSICPKCIAKDLADRIYPYSDKLKFYLDESGYLHLQSTKPDTLGIVLQDSPLGLGVYIIEKYLLFTNPANKYTLDGGLNAFNNTDLLDNVLMYWSTGSITTSLRLFKEFINNYEMEETLARIPTSVPTWGLRTKHDIIQQPDFILRWKYPNLVGTTNLDDGGHFAAFEKPVEVSDDIFKAVKSFFS</sequence>
<evidence type="ECO:0000259" key="9">
    <source>
        <dbReference type="Pfam" id="PF06441"/>
    </source>
</evidence>
<reference evidence="10" key="1">
    <citation type="submission" date="2022-03" db="EMBL/GenBank/DDBJ databases">
        <authorList>
            <person name="Tunstrom K."/>
        </authorList>
    </citation>
    <scope>NUCLEOTIDE SEQUENCE</scope>
</reference>
<evidence type="ECO:0000256" key="4">
    <source>
        <dbReference type="ARBA" id="ARBA00022797"/>
    </source>
</evidence>
<keyword evidence="6 8" id="KW-0472">Membrane</keyword>
<dbReference type="GO" id="GO:0005789">
    <property type="term" value="C:endoplasmic reticulum membrane"/>
    <property type="evidence" value="ECO:0007669"/>
    <property type="project" value="UniProtKB-SubCell"/>
</dbReference>
<proteinExistence type="inferred from homology"/>
<feature type="region of interest" description="Disordered" evidence="7">
    <location>
        <begin position="1"/>
        <end position="21"/>
    </location>
</feature>
<keyword evidence="11" id="KW-1185">Reference proteome</keyword>
<protein>
    <recommendedName>
        <fullName evidence="6">Epoxide hydrolase</fullName>
        <ecNumber evidence="6">3.3.2.9</ecNumber>
    </recommendedName>
</protein>
<feature type="compositionally biased region" description="Basic and acidic residues" evidence="7">
    <location>
        <begin position="9"/>
        <end position="21"/>
    </location>
</feature>
<dbReference type="Proteomes" id="UP001153954">
    <property type="component" value="Unassembled WGS sequence"/>
</dbReference>
<dbReference type="GO" id="GO:0033961">
    <property type="term" value="F:cis-stilbene-oxide hydrolase activity"/>
    <property type="evidence" value="ECO:0007669"/>
    <property type="project" value="UniProtKB-UniRule"/>
</dbReference>
<dbReference type="PRINTS" id="PR00412">
    <property type="entry name" value="EPOXHYDRLASE"/>
</dbReference>
<comment type="catalytic activity">
    <reaction evidence="1 6">
        <text>1-(4-methoxyphenyl)-N-methyl-N-[(3-methyloxetan-3-yl)methyl]methanamine + H2O = 2-{[(4-methoxybenzyl)(methyl)amino]methyl}-2-methylpropane-1,3-diol</text>
        <dbReference type="Rhea" id="RHEA:55764"/>
        <dbReference type="ChEBI" id="CHEBI:15377"/>
        <dbReference type="ChEBI" id="CHEBI:139161"/>
        <dbReference type="ChEBI" id="CHEBI:139164"/>
        <dbReference type="EC" id="3.3.2.9"/>
    </reaction>
</comment>
<comment type="catalytic activity">
    <reaction evidence="6">
        <text>cis-stilbene oxide + H2O = (1R,2R)-hydrobenzoin</text>
        <dbReference type="Rhea" id="RHEA:23900"/>
        <dbReference type="ChEBI" id="CHEBI:15377"/>
        <dbReference type="ChEBI" id="CHEBI:50004"/>
        <dbReference type="ChEBI" id="CHEBI:50014"/>
        <dbReference type="EC" id="3.3.2.9"/>
    </reaction>
</comment>
<evidence type="ECO:0000256" key="8">
    <source>
        <dbReference type="SAM" id="Phobius"/>
    </source>
</evidence>
<dbReference type="InterPro" id="IPR029058">
    <property type="entry name" value="AB_hydrolase_fold"/>
</dbReference>
<comment type="similarity">
    <text evidence="3 6">Belongs to the peptidase S33 family.</text>
</comment>